<evidence type="ECO:0000256" key="1">
    <source>
        <dbReference type="SAM" id="Phobius"/>
    </source>
</evidence>
<comment type="caution">
    <text evidence="2">The sequence shown here is derived from an EMBL/GenBank/DDBJ whole genome shotgun (WGS) entry which is preliminary data.</text>
</comment>
<keyword evidence="1" id="KW-0812">Transmembrane</keyword>
<evidence type="ECO:0000313" key="2">
    <source>
        <dbReference type="EMBL" id="MBP3193204.1"/>
    </source>
</evidence>
<feature type="transmembrane region" description="Helical" evidence="1">
    <location>
        <begin position="83"/>
        <end position="105"/>
    </location>
</feature>
<proteinExistence type="predicted"/>
<reference evidence="2" key="1">
    <citation type="submission" date="2021-02" db="EMBL/GenBank/DDBJ databases">
        <title>Natronogracilivirga saccharolytica gen. nov. sp. nov. a new anaerobic, haloalkiliphilic carbohydrate-fermenting bacterium from soda lake and proposing of Cyclonatronumiaceae fam. nov. in the phylum Balneolaeota.</title>
        <authorList>
            <person name="Zhilina T.N."/>
            <person name="Sorokin D.Y."/>
            <person name="Zavarzina D.G."/>
            <person name="Toshchakov S.V."/>
            <person name="Kublanov I.V."/>
        </authorList>
    </citation>
    <scope>NUCLEOTIDE SEQUENCE</scope>
    <source>
        <strain evidence="2">Z-1702</strain>
    </source>
</reference>
<evidence type="ECO:0000313" key="3">
    <source>
        <dbReference type="Proteomes" id="UP000673975"/>
    </source>
</evidence>
<dbReference type="AlphaFoldDB" id="A0A8J7RNV7"/>
<sequence>MNNKEKYLLEARIDAYRRGELSDEQIDKLWEELIEYPEYLDYLKNSVNLEAIATEEDNAVTDAASARRNTRKSKPEFYKIPAMWGRVAATLLVIAGVLSVVYLFGSDYIFEPKPMKEIELDTYRSSTIPSAEFDRKVQEAINLASLEKYHEALQKLEEMEENELTTEQIISLHINKGSIHYNSGDYLAAKDVFHGILDEDYDLHVLTREKVHWFLGNAYLQLEEEGKAQQHIKKTYELNGAYRRLAERYMD</sequence>
<accession>A0A8J7RNV7</accession>
<dbReference type="Gene3D" id="1.25.40.10">
    <property type="entry name" value="Tetratricopeptide repeat domain"/>
    <property type="match status" value="1"/>
</dbReference>
<protein>
    <recommendedName>
        <fullName evidence="4">Tetratricopeptide repeat protein</fullName>
    </recommendedName>
</protein>
<keyword evidence="3" id="KW-1185">Reference proteome</keyword>
<dbReference type="SUPFAM" id="SSF48452">
    <property type="entry name" value="TPR-like"/>
    <property type="match status" value="1"/>
</dbReference>
<organism evidence="2 3">
    <name type="scientific">Natronogracilivirga saccharolytica</name>
    <dbReference type="NCBI Taxonomy" id="2812953"/>
    <lineage>
        <taxon>Bacteria</taxon>
        <taxon>Pseudomonadati</taxon>
        <taxon>Balneolota</taxon>
        <taxon>Balneolia</taxon>
        <taxon>Balneolales</taxon>
        <taxon>Cyclonatronaceae</taxon>
        <taxon>Natronogracilivirga</taxon>
    </lineage>
</organism>
<dbReference type="EMBL" id="JAFIDN010000008">
    <property type="protein sequence ID" value="MBP3193204.1"/>
    <property type="molecule type" value="Genomic_DNA"/>
</dbReference>
<dbReference type="Proteomes" id="UP000673975">
    <property type="component" value="Unassembled WGS sequence"/>
</dbReference>
<evidence type="ECO:0008006" key="4">
    <source>
        <dbReference type="Google" id="ProtNLM"/>
    </source>
</evidence>
<keyword evidence="1" id="KW-1133">Transmembrane helix</keyword>
<keyword evidence="1" id="KW-0472">Membrane</keyword>
<dbReference type="RefSeq" id="WP_210512609.1">
    <property type="nucleotide sequence ID" value="NZ_JAFIDN010000008.1"/>
</dbReference>
<gene>
    <name evidence="2" type="ORF">NATSA_11055</name>
</gene>
<dbReference type="InterPro" id="IPR011990">
    <property type="entry name" value="TPR-like_helical_dom_sf"/>
</dbReference>
<name>A0A8J7RNV7_9BACT</name>